<evidence type="ECO:0000313" key="3">
    <source>
        <dbReference type="Proteomes" id="UP000263753"/>
    </source>
</evidence>
<dbReference type="Pfam" id="PF10881">
    <property type="entry name" value="DUF2726"/>
    <property type="match status" value="1"/>
</dbReference>
<proteinExistence type="predicted"/>
<dbReference type="AlphaFoldDB" id="A0A3B7M136"/>
<evidence type="ECO:0000259" key="1">
    <source>
        <dbReference type="Pfam" id="PF10881"/>
    </source>
</evidence>
<accession>A0A3B7M136</accession>
<dbReference type="InterPro" id="IPR024402">
    <property type="entry name" value="DUF2726"/>
</dbReference>
<dbReference type="EMBL" id="CP032134">
    <property type="protein sequence ID" value="AXY58308.1"/>
    <property type="molecule type" value="Genomic_DNA"/>
</dbReference>
<evidence type="ECO:0000313" key="2">
    <source>
        <dbReference type="EMBL" id="AXY58308.1"/>
    </source>
</evidence>
<sequence>MAIYILTGVLLLGIVLIMAVKGLANRNKQQDSVLKQRALFNIQQQLTYTRLQEIMPKKYTILVHVSFDTLLTTKLPRTRDKYRHMIADFVVVDDNLQVVSVIAVDDVSALKKMRDVQYEDDLLRMAGYQVIRYDDVPEYQQLRQDFNQDYGLSGTEQPEEQKKFNFYPKVDRKLRVIV</sequence>
<gene>
    <name evidence="2" type="ORF">CDG60_01790</name>
</gene>
<dbReference type="KEGG" id="achi:CDG60_01790"/>
<dbReference type="RefSeq" id="WP_087513608.1">
    <property type="nucleotide sequence ID" value="NZ_CP032134.1"/>
</dbReference>
<protein>
    <submittedName>
        <fullName evidence="2">DUF2726 domain-containing protein</fullName>
    </submittedName>
</protein>
<organism evidence="2 3">
    <name type="scientific">Acinetobacter chinensis</name>
    <dbReference type="NCBI Taxonomy" id="2004650"/>
    <lineage>
        <taxon>Bacteria</taxon>
        <taxon>Pseudomonadati</taxon>
        <taxon>Pseudomonadota</taxon>
        <taxon>Gammaproteobacteria</taxon>
        <taxon>Moraxellales</taxon>
        <taxon>Moraxellaceae</taxon>
        <taxon>Acinetobacter</taxon>
    </lineage>
</organism>
<reference evidence="3" key="1">
    <citation type="submission" date="2018-09" db="EMBL/GenBank/DDBJ databases">
        <title>The complete genome of Acinetobacter sp. strain WCHAc010005.</title>
        <authorList>
            <person name="Hu Y."/>
            <person name="Long H."/>
            <person name="Feng Y."/>
            <person name="Zong Z."/>
        </authorList>
    </citation>
    <scope>NUCLEOTIDE SEQUENCE [LARGE SCALE GENOMIC DNA]</scope>
    <source>
        <strain evidence="3">WCHAc010005</strain>
    </source>
</reference>
<dbReference type="Proteomes" id="UP000263753">
    <property type="component" value="Chromosome"/>
</dbReference>
<feature type="domain" description="DUF2726" evidence="1">
    <location>
        <begin position="37"/>
        <end position="146"/>
    </location>
</feature>
<name>A0A3B7M136_9GAMM</name>